<accession>A0A7R9GA42</accession>
<proteinExistence type="predicted"/>
<dbReference type="AlphaFoldDB" id="A0A7R9GA42"/>
<keyword evidence="3" id="KW-1185">Reference proteome</keyword>
<evidence type="ECO:0000313" key="3">
    <source>
        <dbReference type="Proteomes" id="UP000678499"/>
    </source>
</evidence>
<evidence type="ECO:0000313" key="2">
    <source>
        <dbReference type="EMBL" id="CAD7274783.1"/>
    </source>
</evidence>
<reference evidence="2" key="1">
    <citation type="submission" date="2020-11" db="EMBL/GenBank/DDBJ databases">
        <authorList>
            <person name="Tran Van P."/>
        </authorList>
    </citation>
    <scope>NUCLEOTIDE SEQUENCE</scope>
</reference>
<name>A0A7R9GA42_9CRUS</name>
<protein>
    <submittedName>
        <fullName evidence="2">Uncharacterized protein</fullName>
    </submittedName>
</protein>
<dbReference type="EMBL" id="OA882339">
    <property type="protein sequence ID" value="CAD7274783.1"/>
    <property type="molecule type" value="Genomic_DNA"/>
</dbReference>
<dbReference type="OrthoDB" id="10637125at2759"/>
<evidence type="ECO:0000256" key="1">
    <source>
        <dbReference type="SAM" id="MobiDB-lite"/>
    </source>
</evidence>
<sequence length="255" mass="27764">MAGLILPTSSSHDRTVVSNVDSTFPGIGNGERNLRDQRAQREFPERIEQSELYMKVVMEKGIEMPETRTLKSRHYILNQLKDLNSLNAATQDPVPLTPSPSQAASPSAALINAFGQTAPEAATDFSNFLSQQGFPPAAPGSARTGKSPFDTIPGLTEPTAQKADPEARNKPFVFARCRDCNIALGEKEIMNFLQDLVEMMNQPGQNFFTHSSGKRAFDGECINCNLLVGGTEAMTAAAQSMFSSLKSPKSHHTFK</sequence>
<dbReference type="EMBL" id="CAJPEX010000302">
    <property type="protein sequence ID" value="CAG0914935.1"/>
    <property type="molecule type" value="Genomic_DNA"/>
</dbReference>
<gene>
    <name evidence="2" type="ORF">NMOB1V02_LOCUS2604</name>
</gene>
<feature type="region of interest" description="Disordered" evidence="1">
    <location>
        <begin position="133"/>
        <end position="167"/>
    </location>
</feature>
<dbReference type="Proteomes" id="UP000678499">
    <property type="component" value="Unassembled WGS sequence"/>
</dbReference>
<organism evidence="2">
    <name type="scientific">Notodromas monacha</name>
    <dbReference type="NCBI Taxonomy" id="399045"/>
    <lineage>
        <taxon>Eukaryota</taxon>
        <taxon>Metazoa</taxon>
        <taxon>Ecdysozoa</taxon>
        <taxon>Arthropoda</taxon>
        <taxon>Crustacea</taxon>
        <taxon>Oligostraca</taxon>
        <taxon>Ostracoda</taxon>
        <taxon>Podocopa</taxon>
        <taxon>Podocopida</taxon>
        <taxon>Cypridocopina</taxon>
        <taxon>Cypridoidea</taxon>
        <taxon>Cyprididae</taxon>
        <taxon>Notodromas</taxon>
    </lineage>
</organism>